<evidence type="ECO:0000313" key="2">
    <source>
        <dbReference type="Proteomes" id="UP001596298"/>
    </source>
</evidence>
<dbReference type="EMBL" id="JBHSWH010000001">
    <property type="protein sequence ID" value="MFC6703852.1"/>
    <property type="molecule type" value="Genomic_DNA"/>
</dbReference>
<gene>
    <name evidence="1" type="primary">mftA</name>
    <name evidence="1" type="ORF">ACFQDH_00825</name>
</gene>
<name>A0ABW2AAE6_9MICO</name>
<protein>
    <submittedName>
        <fullName evidence="1">Mycofactocin MftA</fullName>
    </submittedName>
</protein>
<proteinExistence type="predicted"/>
<evidence type="ECO:0000313" key="1">
    <source>
        <dbReference type="EMBL" id="MFC6703852.1"/>
    </source>
</evidence>
<organism evidence="1 2">
    <name type="scientific">Flexivirga alba</name>
    <dbReference type="NCBI Taxonomy" id="702742"/>
    <lineage>
        <taxon>Bacteria</taxon>
        <taxon>Bacillati</taxon>
        <taxon>Actinomycetota</taxon>
        <taxon>Actinomycetes</taxon>
        <taxon>Micrococcales</taxon>
        <taxon>Dermacoccaceae</taxon>
        <taxon>Flexivirga</taxon>
    </lineage>
</organism>
<dbReference type="Proteomes" id="UP001596298">
    <property type="component" value="Unassembled WGS sequence"/>
</dbReference>
<dbReference type="RefSeq" id="WP_382397568.1">
    <property type="nucleotide sequence ID" value="NZ_JBHSWH010000001.1"/>
</dbReference>
<sequence length="43" mass="4741">MAIEELERNTVERADANVELDVNEVVADDLVEDVSIDGMCGVY</sequence>
<dbReference type="InterPro" id="IPR023988">
    <property type="entry name" value="MftA"/>
</dbReference>
<keyword evidence="2" id="KW-1185">Reference proteome</keyword>
<comment type="caution">
    <text evidence="1">The sequence shown here is derived from an EMBL/GenBank/DDBJ whole genome shotgun (WGS) entry which is preliminary data.</text>
</comment>
<dbReference type="NCBIfam" id="TIGR03969">
    <property type="entry name" value="mycofactocin"/>
    <property type="match status" value="1"/>
</dbReference>
<dbReference type="Pfam" id="PF23709">
    <property type="entry name" value="MftA"/>
    <property type="match status" value="1"/>
</dbReference>
<accession>A0ABW2AAE6</accession>
<reference evidence="2" key="1">
    <citation type="journal article" date="2019" name="Int. J. Syst. Evol. Microbiol.">
        <title>The Global Catalogue of Microorganisms (GCM) 10K type strain sequencing project: providing services to taxonomists for standard genome sequencing and annotation.</title>
        <authorList>
            <consortium name="The Broad Institute Genomics Platform"/>
            <consortium name="The Broad Institute Genome Sequencing Center for Infectious Disease"/>
            <person name="Wu L."/>
            <person name="Ma J."/>
        </authorList>
    </citation>
    <scope>NUCLEOTIDE SEQUENCE [LARGE SCALE GENOMIC DNA]</scope>
    <source>
        <strain evidence="2">CCUG 58127</strain>
    </source>
</reference>